<reference evidence="3" key="1">
    <citation type="submission" date="2017-09" db="EMBL/GenBank/DDBJ databases">
        <authorList>
            <person name="Varghese N."/>
            <person name="Submissions S."/>
        </authorList>
    </citation>
    <scope>NUCLEOTIDE SEQUENCE [LARGE SCALE GENOMIC DNA]</scope>
    <source>
        <strain evidence="3">WG-1MB</strain>
    </source>
</reference>
<keyword evidence="3" id="KW-1185">Reference proteome</keyword>
<reference evidence="2 4" key="3">
    <citation type="submission" date="2019-03" db="EMBL/GenBank/DDBJ databases">
        <title>Subsurface microbial communities from deep shales in Ohio and West Virginia, USA.</title>
        <authorList>
            <person name="Wrighton K."/>
        </authorList>
    </citation>
    <scope>NUCLEOTIDE SEQUENCE [LARGE SCALE GENOMIC DNA]</scope>
    <source>
        <strain evidence="2 4">WG1_MB</strain>
    </source>
</reference>
<dbReference type="InterPro" id="IPR029063">
    <property type="entry name" value="SAM-dependent_MTases_sf"/>
</dbReference>
<protein>
    <submittedName>
        <fullName evidence="1">O-antigen chain-terminating methyltransferase</fullName>
    </submittedName>
</protein>
<evidence type="ECO:0000313" key="1">
    <source>
        <dbReference type="EMBL" id="SNY06356.1"/>
    </source>
</evidence>
<dbReference type="Gene3D" id="3.40.50.150">
    <property type="entry name" value="Vaccinia Virus protein VP39"/>
    <property type="match status" value="1"/>
</dbReference>
<dbReference type="Gene3D" id="1.20.120.20">
    <property type="entry name" value="Apolipoprotein"/>
    <property type="match status" value="1"/>
</dbReference>
<dbReference type="RefSeq" id="WP_164909005.1">
    <property type="nucleotide sequence ID" value="NZ_OBDR01000003.1"/>
</dbReference>
<dbReference type="OrthoDB" id="142890at2157"/>
<keyword evidence="1" id="KW-0808">Transferase</keyword>
<dbReference type="Proteomes" id="UP000217726">
    <property type="component" value="Unassembled WGS sequence"/>
</dbReference>
<keyword evidence="1" id="KW-0489">Methyltransferase</keyword>
<proteinExistence type="predicted"/>
<dbReference type="PANTHER" id="PTHR43861">
    <property type="entry name" value="TRANS-ACONITATE 2-METHYLTRANSFERASE-RELATED"/>
    <property type="match status" value="1"/>
</dbReference>
<sequence length="504" mass="58202">MDTFEIHDDEIDVEEIMKKIKDNIRMRKEAGVYPQDGIEMGPAGNSPECSTNVQRDLEYINANWDIQNNSYFISSHRPVVGKPLVKGRELVHGEVRRYVDPIIWKQTEFNGSTARYLNNVNEKINAFENVIGNEIEQLRPEIDDKIEQLRPEIDDKIEQLRPEIDGKIEQLRPEIDDKIEQLRPEIDGKIEQLRPEIDGKIDQLRPEIDDKIDQLRSEINDLIESQVSSVISSMNSDIENKAWLANILEKRNSDNKPINFDDEISKESSINYFTFSEEVSKAWTKEGGKPIDVPNMYEDLLPFFNNCNNVLEIGSGTGYFLQLLKNNGVGSYGIDINEDYVLYCEKLGLSIQNIDALSHLMTIDDKSIDGIFMGQVVEHLNINELFQILKLCYEKLQFGSYIAMSMPNILSVLVSTNLFNMDPTHETYIHPEVIKFLLKSCGFREIQENFYQPVPDESKLKRIDPSNIPNEQINNEILETLNFNINFLNNFLFGYRDYLVIGKK</sequence>
<dbReference type="EMBL" id="SMMS01000001">
    <property type="protein sequence ID" value="TCL12309.1"/>
    <property type="molecule type" value="Genomic_DNA"/>
</dbReference>
<dbReference type="AlphaFoldDB" id="A0A285F7J8"/>
<dbReference type="Proteomes" id="UP000295404">
    <property type="component" value="Unassembled WGS sequence"/>
</dbReference>
<reference evidence="1" key="2">
    <citation type="submission" date="2017-09" db="EMBL/GenBank/DDBJ databases">
        <authorList>
            <person name="Ehlers B."/>
            <person name="Leendertz F.H."/>
        </authorList>
    </citation>
    <scope>NUCLEOTIDE SEQUENCE [LARGE SCALE GENOMIC DNA]</scope>
    <source>
        <strain evidence="1">WG-1MB</strain>
    </source>
</reference>
<dbReference type="SUPFAM" id="SSF58113">
    <property type="entry name" value="Apolipoprotein A-I"/>
    <property type="match status" value="1"/>
</dbReference>
<organism evidence="1 3">
    <name type="scientific">Methanohalophilus euhalobius</name>
    <dbReference type="NCBI Taxonomy" id="51203"/>
    <lineage>
        <taxon>Archaea</taxon>
        <taxon>Methanobacteriati</taxon>
        <taxon>Methanobacteriota</taxon>
        <taxon>Stenosarchaea group</taxon>
        <taxon>Methanomicrobia</taxon>
        <taxon>Methanosarcinales</taxon>
        <taxon>Methanosarcinaceae</taxon>
        <taxon>Methanohalophilus</taxon>
    </lineage>
</organism>
<evidence type="ECO:0000313" key="3">
    <source>
        <dbReference type="Proteomes" id="UP000217726"/>
    </source>
</evidence>
<dbReference type="InterPro" id="IPR010743">
    <property type="entry name" value="Methionine_synth_MetW"/>
</dbReference>
<dbReference type="SUPFAM" id="SSF53335">
    <property type="entry name" value="S-adenosyl-L-methionine-dependent methyltransferases"/>
    <property type="match status" value="1"/>
</dbReference>
<accession>A0A285F7J8</accession>
<dbReference type="EMBL" id="OBDR01000003">
    <property type="protein sequence ID" value="SNY06356.1"/>
    <property type="molecule type" value="Genomic_DNA"/>
</dbReference>
<dbReference type="GO" id="GO:0032259">
    <property type="term" value="P:methylation"/>
    <property type="evidence" value="ECO:0007669"/>
    <property type="project" value="UniProtKB-KW"/>
</dbReference>
<dbReference type="CDD" id="cd02440">
    <property type="entry name" value="AdoMet_MTases"/>
    <property type="match status" value="1"/>
</dbReference>
<name>A0A285F7J8_9EURY</name>
<evidence type="ECO:0000313" key="2">
    <source>
        <dbReference type="EMBL" id="TCL12309.1"/>
    </source>
</evidence>
<gene>
    <name evidence="2" type="ORF">C7960_1549</name>
    <name evidence="1" type="ORF">SAMN06295989_10390</name>
</gene>
<dbReference type="GO" id="GO:0008168">
    <property type="term" value="F:methyltransferase activity"/>
    <property type="evidence" value="ECO:0007669"/>
    <property type="project" value="UniProtKB-KW"/>
</dbReference>
<evidence type="ECO:0000313" key="4">
    <source>
        <dbReference type="Proteomes" id="UP000295404"/>
    </source>
</evidence>
<dbReference type="Pfam" id="PF07021">
    <property type="entry name" value="MetW"/>
    <property type="match status" value="1"/>
</dbReference>
<dbReference type="PANTHER" id="PTHR43861:SF1">
    <property type="entry name" value="TRANS-ACONITATE 2-METHYLTRANSFERASE"/>
    <property type="match status" value="1"/>
</dbReference>